<evidence type="ECO:0000313" key="6">
    <source>
        <dbReference type="Proteomes" id="UP000434957"/>
    </source>
</evidence>
<evidence type="ECO:0000313" key="3">
    <source>
        <dbReference type="EMBL" id="KAE8984509.1"/>
    </source>
</evidence>
<accession>A0A6A3INH4</accession>
<comment type="caution">
    <text evidence="2">The sequence shown here is derived from an EMBL/GenBank/DDBJ whole genome shotgun (WGS) entry which is preliminary data.</text>
</comment>
<protein>
    <submittedName>
        <fullName evidence="2">Uncharacterized protein</fullName>
    </submittedName>
</protein>
<evidence type="ECO:0000313" key="4">
    <source>
        <dbReference type="EMBL" id="KAE9294181.1"/>
    </source>
</evidence>
<feature type="region of interest" description="Disordered" evidence="1">
    <location>
        <begin position="1"/>
        <end position="20"/>
    </location>
</feature>
<dbReference type="Proteomes" id="UP000435112">
    <property type="component" value="Unassembled WGS sequence"/>
</dbReference>
<evidence type="ECO:0000256" key="1">
    <source>
        <dbReference type="SAM" id="MobiDB-lite"/>
    </source>
</evidence>
<proteinExistence type="predicted"/>
<dbReference type="Proteomes" id="UP000434957">
    <property type="component" value="Unassembled WGS sequence"/>
</dbReference>
<keyword evidence="6" id="KW-1185">Reference proteome</keyword>
<dbReference type="Proteomes" id="UP000429607">
    <property type="component" value="Unassembled WGS sequence"/>
</dbReference>
<feature type="compositionally biased region" description="Polar residues" evidence="1">
    <location>
        <begin position="710"/>
        <end position="720"/>
    </location>
</feature>
<evidence type="ECO:0000313" key="7">
    <source>
        <dbReference type="Proteomes" id="UP000435112"/>
    </source>
</evidence>
<feature type="region of interest" description="Disordered" evidence="1">
    <location>
        <begin position="705"/>
        <end position="729"/>
    </location>
</feature>
<evidence type="ECO:0000313" key="2">
    <source>
        <dbReference type="EMBL" id="KAE8981674.1"/>
    </source>
</evidence>
<sequence length="827" mass="90994">MSETEEDVWGASASRPTEPRRAGLKTLMVEEVKASIRLLNAASKELLAGENHEEQETVSQAMTRVLGWLHGTIATPPLRIEASYRPVEEEKKETELSALKELSQVFLHWHKHRQTMSWRLWMLWAELGCSLDVLRCCKTLDLKAASFSNIVMSVQPPRGFPTSETHCNKEKQVAFSRELWEAVVAKPLHGAPTGAFDAVSMKLIGLYLQWMTAAMRGYEVAFIANVAAPLRAHLRASTSNSQLSDTWLKFATFKMSPECIAKNAAGVAITVVVLSALTSAHRAPEVAGYLESLSAAVVDELSRGLFPQHHSPVAIAAMALGLAALDDARLPSGHAILLQGGNTTLLSQFAVLRLLSLQLLSSRLKPCDDATKFDYQEEVHRRVQALVAEPSHAVLQEYSLRMTETCIEEMVGFFQMSLGAHLSLVEAAQSVLPAELFRSNLLTKLQSTADRTAQDESLLTSAPEIVAFLKQFYAGVAPILEVLATGELVRAFLALSRIEFAREVWASTAANTSMQTVTQRLEQALEQTTTPPEAIFAPVLRSLAMHSMTANTAIPREVDIVAGCQALAVGLVMQRKLRILLFQCASLIDDALAVVFSGLYNVFEPVDAFAHRFLGVCLTHLTQFTPLFTVFPHYLQVTLTAYPANASRQALTKACGAIFGSLFYSEALTMPTENNSEIVETAQRMVLWAVRKCCDRSSELLAEEDKHVNEATSADSPTTKSGEKAAGKDAAVRETDGLYLAGLVFELMKMAPMDILQASAMEAEQLLARWKSNPRILRELKSALFARISQNCEAEKRAWFAAWYIEVDRLYPGEPESAVKPTTPSRL</sequence>
<dbReference type="EMBL" id="QXFT01002711">
    <property type="protein sequence ID" value="KAE9294181.1"/>
    <property type="molecule type" value="Genomic_DNA"/>
</dbReference>
<dbReference type="AlphaFoldDB" id="A0A6A3INH4"/>
<gene>
    <name evidence="3" type="ORF">PR001_g23154</name>
    <name evidence="2" type="ORF">PR002_g23755</name>
    <name evidence="4" type="ORF">PR003_g24321</name>
</gene>
<organism evidence="2 7">
    <name type="scientific">Phytophthora rubi</name>
    <dbReference type="NCBI Taxonomy" id="129364"/>
    <lineage>
        <taxon>Eukaryota</taxon>
        <taxon>Sar</taxon>
        <taxon>Stramenopiles</taxon>
        <taxon>Oomycota</taxon>
        <taxon>Peronosporomycetes</taxon>
        <taxon>Peronosporales</taxon>
        <taxon>Peronosporaceae</taxon>
        <taxon>Phytophthora</taxon>
    </lineage>
</organism>
<dbReference type="OrthoDB" id="101101at2759"/>
<reference evidence="5 7" key="1">
    <citation type="submission" date="2018-09" db="EMBL/GenBank/DDBJ databases">
        <title>Genomic investigation of the strawberry pathogen Phytophthora fragariae indicates pathogenicity is determined by transcriptional variation in three key races.</title>
        <authorList>
            <person name="Adams T.M."/>
            <person name="Armitage A.D."/>
            <person name="Sobczyk M.K."/>
            <person name="Bates H.J."/>
            <person name="Dunwell J.M."/>
            <person name="Nellist C.F."/>
            <person name="Harrison R.J."/>
        </authorList>
    </citation>
    <scope>NUCLEOTIDE SEQUENCE [LARGE SCALE GENOMIC DNA]</scope>
    <source>
        <strain evidence="3 5">SCRP249</strain>
        <strain evidence="2 7">SCRP324</strain>
        <strain evidence="4 6">SCRP333</strain>
    </source>
</reference>
<dbReference type="EMBL" id="QXFV01002691">
    <property type="protein sequence ID" value="KAE8984509.1"/>
    <property type="molecule type" value="Genomic_DNA"/>
</dbReference>
<evidence type="ECO:0000313" key="5">
    <source>
        <dbReference type="Proteomes" id="UP000429607"/>
    </source>
</evidence>
<name>A0A6A3INH4_9STRA</name>
<dbReference type="EMBL" id="QXFU01002773">
    <property type="protein sequence ID" value="KAE8981674.1"/>
    <property type="molecule type" value="Genomic_DNA"/>
</dbReference>